<dbReference type="GO" id="GO:0005524">
    <property type="term" value="F:ATP binding"/>
    <property type="evidence" value="ECO:0007669"/>
    <property type="project" value="UniProtKB-KW"/>
</dbReference>
<evidence type="ECO:0000256" key="3">
    <source>
        <dbReference type="ARBA" id="ARBA00012088"/>
    </source>
</evidence>
<dbReference type="InterPro" id="IPR017812">
    <property type="entry name" value="Mycothiol_ligase_MshC"/>
</dbReference>
<dbReference type="InterPro" id="IPR014729">
    <property type="entry name" value="Rossmann-like_a/b/a_fold"/>
</dbReference>
<keyword evidence="7" id="KW-0067">ATP-binding</keyword>
<proteinExistence type="inferred from homology"/>
<dbReference type="EC" id="6.3.1.13" evidence="3"/>
<keyword evidence="5" id="KW-0436">Ligase</keyword>
<dbReference type="GO" id="GO:0010125">
    <property type="term" value="P:mycothiol biosynthetic process"/>
    <property type="evidence" value="ECO:0007669"/>
    <property type="project" value="InterPro"/>
</dbReference>
<comment type="similarity">
    <text evidence="2">Belongs to the class-I aminoacyl-tRNA synthetase family. MshC subfamily.</text>
</comment>
<evidence type="ECO:0000256" key="9">
    <source>
        <dbReference type="ARBA" id="ARBA00048350"/>
    </source>
</evidence>
<evidence type="ECO:0000313" key="11">
    <source>
        <dbReference type="EMBL" id="CAB4584263.1"/>
    </source>
</evidence>
<dbReference type="NCBIfam" id="TIGR03447">
    <property type="entry name" value="mycothiol_MshC"/>
    <property type="match status" value="1"/>
</dbReference>
<gene>
    <name evidence="11" type="ORF">UFOPK1755_00723</name>
</gene>
<dbReference type="InterPro" id="IPR032678">
    <property type="entry name" value="tRNA-synt_1_cat_dom"/>
</dbReference>
<dbReference type="SUPFAM" id="SSF52374">
    <property type="entry name" value="Nucleotidylyl transferase"/>
    <property type="match status" value="1"/>
</dbReference>
<evidence type="ECO:0000256" key="4">
    <source>
        <dbReference type="ARBA" id="ARBA00020068"/>
    </source>
</evidence>
<evidence type="ECO:0000256" key="7">
    <source>
        <dbReference type="ARBA" id="ARBA00022840"/>
    </source>
</evidence>
<dbReference type="GO" id="GO:0004817">
    <property type="term" value="F:cysteine-tRNA ligase activity"/>
    <property type="evidence" value="ECO:0007669"/>
    <property type="project" value="TreeGrafter"/>
</dbReference>
<dbReference type="PANTHER" id="PTHR10890:SF3">
    <property type="entry name" value="CYSTEINE--TRNA LIGASE, CYTOPLASMIC"/>
    <property type="match status" value="1"/>
</dbReference>
<dbReference type="Gene3D" id="3.40.50.620">
    <property type="entry name" value="HUPs"/>
    <property type="match status" value="1"/>
</dbReference>
<protein>
    <recommendedName>
        <fullName evidence="4">L-cysteine:1D-myo-inositol 2-amino-2-deoxy-alpha-D-glucopyranoside ligase</fullName>
        <ecNumber evidence="3">6.3.1.13</ecNumber>
    </recommendedName>
    <alternativeName>
        <fullName evidence="8">Mycothiol ligase</fullName>
    </alternativeName>
</protein>
<dbReference type="GO" id="GO:0006423">
    <property type="term" value="P:cysteinyl-tRNA aminoacylation"/>
    <property type="evidence" value="ECO:0007669"/>
    <property type="project" value="TreeGrafter"/>
</dbReference>
<comment type="function">
    <text evidence="1">Catalyzes the ATP-dependent condensation of GlcN-Ins and L-cysteine to form L-Cys-GlcN-Ins.</text>
</comment>
<organism evidence="11">
    <name type="scientific">freshwater metagenome</name>
    <dbReference type="NCBI Taxonomy" id="449393"/>
    <lineage>
        <taxon>unclassified sequences</taxon>
        <taxon>metagenomes</taxon>
        <taxon>ecological metagenomes</taxon>
    </lineage>
</organism>
<keyword evidence="6" id="KW-0547">Nucleotide-binding</keyword>
<dbReference type="CDD" id="cd00672">
    <property type="entry name" value="CysRS_core"/>
    <property type="match status" value="1"/>
</dbReference>
<reference evidence="11" key="1">
    <citation type="submission" date="2020-05" db="EMBL/GenBank/DDBJ databases">
        <authorList>
            <person name="Chiriac C."/>
            <person name="Salcher M."/>
            <person name="Ghai R."/>
            <person name="Kavagutti S V."/>
        </authorList>
    </citation>
    <scope>NUCLEOTIDE SEQUENCE</scope>
</reference>
<evidence type="ECO:0000256" key="8">
    <source>
        <dbReference type="ARBA" id="ARBA00033376"/>
    </source>
</evidence>
<feature type="domain" description="tRNA synthetases class I catalytic" evidence="10">
    <location>
        <begin position="40"/>
        <end position="340"/>
    </location>
</feature>
<dbReference type="InterPro" id="IPR024909">
    <property type="entry name" value="Cys-tRNA/MSH_ligase"/>
</dbReference>
<dbReference type="Gene3D" id="1.20.120.640">
    <property type="entry name" value="Anticodon-binding domain of a subclass of class I aminoacyl-tRNA synthetases"/>
    <property type="match status" value="1"/>
</dbReference>
<evidence type="ECO:0000256" key="1">
    <source>
        <dbReference type="ARBA" id="ARBA00003679"/>
    </source>
</evidence>
<evidence type="ECO:0000256" key="6">
    <source>
        <dbReference type="ARBA" id="ARBA00022741"/>
    </source>
</evidence>
<evidence type="ECO:0000259" key="10">
    <source>
        <dbReference type="Pfam" id="PF01406"/>
    </source>
</evidence>
<comment type="catalytic activity">
    <reaction evidence="9">
        <text>1D-myo-inositol 2-amino-2-deoxy-alpha-D-glucopyranoside + L-cysteine + ATP = 1D-myo-inositol 2-(L-cysteinylamino)-2-deoxy-alpha-D-glucopyranoside + AMP + diphosphate + H(+)</text>
        <dbReference type="Rhea" id="RHEA:26176"/>
        <dbReference type="ChEBI" id="CHEBI:15378"/>
        <dbReference type="ChEBI" id="CHEBI:30616"/>
        <dbReference type="ChEBI" id="CHEBI:33019"/>
        <dbReference type="ChEBI" id="CHEBI:35235"/>
        <dbReference type="ChEBI" id="CHEBI:58886"/>
        <dbReference type="ChEBI" id="CHEBI:58887"/>
        <dbReference type="ChEBI" id="CHEBI:456215"/>
        <dbReference type="EC" id="6.3.1.13"/>
    </reaction>
</comment>
<name>A0A6J6FAN0_9ZZZZ</name>
<dbReference type="GO" id="GO:0035446">
    <property type="term" value="F:cysteine-glucosaminylinositol ligase activity"/>
    <property type="evidence" value="ECO:0007669"/>
    <property type="project" value="UniProtKB-EC"/>
</dbReference>
<dbReference type="PANTHER" id="PTHR10890">
    <property type="entry name" value="CYSTEINYL-TRNA SYNTHETASE"/>
    <property type="match status" value="1"/>
</dbReference>
<sequence length="414" mass="46250">MRSWADLSLNKSERRQGLDLSLSLFNTATQKIEPLPLKSHYRLYVCGITPYDATHLGHAATYVTFDLINRFLRFRGSEVSFVENITDIDDPLLERAERDGVDWKELALSQIELFRGDMVALHVIPPDHYVGVVEAMEIIVDAVAALEQKNSTYKVDEDLYFRVRLDPDFLKRTHLSEEVAMQYFAERGGDPQRKGKSDAFDALVWKAQREGEPGWPSPFGIGRPGWHIECSAIALHYLKPNPSDDYAIDIQGGGSDLIFPHHDMSAAQGLIATGQKFARFFVHAGMIGLDGTKMSKSLGNLIFVSRLINEGVEPMAIRLALFGHHYRSDHMWESSEIPEATAFLERIRLNLARIEVAPTETLISQMTAALANDLDTVRVLQLLADWCEATELGFSGGSAGHLSRVLDDLLGLAI</sequence>
<dbReference type="Pfam" id="PF01406">
    <property type="entry name" value="tRNA-synt_1e"/>
    <property type="match status" value="1"/>
</dbReference>
<evidence type="ECO:0000256" key="2">
    <source>
        <dbReference type="ARBA" id="ARBA00007723"/>
    </source>
</evidence>
<dbReference type="EMBL" id="CAEZTX010000068">
    <property type="protein sequence ID" value="CAB4584263.1"/>
    <property type="molecule type" value="Genomic_DNA"/>
</dbReference>
<dbReference type="GO" id="GO:0005829">
    <property type="term" value="C:cytosol"/>
    <property type="evidence" value="ECO:0007669"/>
    <property type="project" value="TreeGrafter"/>
</dbReference>
<evidence type="ECO:0000256" key="5">
    <source>
        <dbReference type="ARBA" id="ARBA00022598"/>
    </source>
</evidence>
<accession>A0A6J6FAN0</accession>
<dbReference type="PRINTS" id="PR00983">
    <property type="entry name" value="TRNASYNTHCYS"/>
</dbReference>
<dbReference type="AlphaFoldDB" id="A0A6J6FAN0"/>